<protein>
    <recommendedName>
        <fullName evidence="1">AB hydrolase-1 domain-containing protein</fullName>
    </recommendedName>
</protein>
<proteinExistence type="predicted"/>
<name>A0A9P9WI72_9PEZI</name>
<dbReference type="InterPro" id="IPR052897">
    <property type="entry name" value="Sec-Metab_Biosynth_Hydrolase"/>
</dbReference>
<evidence type="ECO:0000313" key="2">
    <source>
        <dbReference type="EMBL" id="KAI1864745.1"/>
    </source>
</evidence>
<evidence type="ECO:0000259" key="1">
    <source>
        <dbReference type="Pfam" id="PF12697"/>
    </source>
</evidence>
<dbReference type="InterPro" id="IPR029058">
    <property type="entry name" value="AB_hydrolase_fold"/>
</dbReference>
<sequence>MAADKPVILLAHGAWHAPSLYDPLRDALAARGYELLVPELATLGAGKTGIGWDADVAVLLETAAPLFAQGRSVALLGHSYGGIPACIATRGHGVEERRAAGQSGGFSQVAFLCAFAMPAKGMSVMSVSGGSWLPWHKVIELGPGRNQLFVNEKAKDLLYNDFPPDRAQATFDSLVPSSYEAFTTGVDFAVPEVAIPKAYIVCEGDALFPPEHQKALATACGEDLVQLSVSGGHSAFASVPEELADVLSQLLGGKPQ</sequence>
<feature type="domain" description="AB hydrolase-1" evidence="1">
    <location>
        <begin position="8"/>
        <end position="246"/>
    </location>
</feature>
<keyword evidence="3" id="KW-1185">Reference proteome</keyword>
<dbReference type="Gene3D" id="3.40.50.1820">
    <property type="entry name" value="alpha/beta hydrolase"/>
    <property type="match status" value="1"/>
</dbReference>
<dbReference type="Pfam" id="PF12697">
    <property type="entry name" value="Abhydrolase_6"/>
    <property type="match status" value="1"/>
</dbReference>
<dbReference type="EMBL" id="JAFIMR010000023">
    <property type="protein sequence ID" value="KAI1864745.1"/>
    <property type="molecule type" value="Genomic_DNA"/>
</dbReference>
<dbReference type="PANTHER" id="PTHR37017:SF13">
    <property type="entry name" value="AB HYDROLASE-1 DOMAIN-CONTAINING PROTEIN"/>
    <property type="match status" value="1"/>
</dbReference>
<dbReference type="SUPFAM" id="SSF53474">
    <property type="entry name" value="alpha/beta-Hydrolases"/>
    <property type="match status" value="1"/>
</dbReference>
<dbReference type="InterPro" id="IPR000073">
    <property type="entry name" value="AB_hydrolase_1"/>
</dbReference>
<dbReference type="PANTHER" id="PTHR37017">
    <property type="entry name" value="AB HYDROLASE-1 DOMAIN-CONTAINING PROTEIN-RELATED"/>
    <property type="match status" value="1"/>
</dbReference>
<dbReference type="AlphaFoldDB" id="A0A9P9WI72"/>
<reference evidence="2" key="1">
    <citation type="submission" date="2021-03" db="EMBL/GenBank/DDBJ databases">
        <title>Revisited historic fungal species revealed as producer of novel bioactive compounds through whole genome sequencing and comparative genomics.</title>
        <authorList>
            <person name="Vignolle G.A."/>
            <person name="Hochenegger N."/>
            <person name="Mach R.L."/>
            <person name="Mach-Aigner A.R."/>
            <person name="Javad Rahimi M."/>
            <person name="Salim K.A."/>
            <person name="Chan C.M."/>
            <person name="Lim L.B.L."/>
            <person name="Cai F."/>
            <person name="Druzhinina I.S."/>
            <person name="U'Ren J.M."/>
            <person name="Derntl C."/>
        </authorList>
    </citation>
    <scope>NUCLEOTIDE SEQUENCE</scope>
    <source>
        <strain evidence="2">TUCIM 5799</strain>
    </source>
</reference>
<dbReference type="Proteomes" id="UP000829685">
    <property type="component" value="Unassembled WGS sequence"/>
</dbReference>
<evidence type="ECO:0000313" key="3">
    <source>
        <dbReference type="Proteomes" id="UP000829685"/>
    </source>
</evidence>
<comment type="caution">
    <text evidence="2">The sequence shown here is derived from an EMBL/GenBank/DDBJ whole genome shotgun (WGS) entry which is preliminary data.</text>
</comment>
<gene>
    <name evidence="2" type="ORF">JX265_008469</name>
</gene>
<organism evidence="2 3">
    <name type="scientific">Neoarthrinium moseri</name>
    <dbReference type="NCBI Taxonomy" id="1658444"/>
    <lineage>
        <taxon>Eukaryota</taxon>
        <taxon>Fungi</taxon>
        <taxon>Dikarya</taxon>
        <taxon>Ascomycota</taxon>
        <taxon>Pezizomycotina</taxon>
        <taxon>Sordariomycetes</taxon>
        <taxon>Xylariomycetidae</taxon>
        <taxon>Amphisphaeriales</taxon>
        <taxon>Apiosporaceae</taxon>
        <taxon>Neoarthrinium</taxon>
    </lineage>
</organism>
<accession>A0A9P9WI72</accession>